<dbReference type="Pfam" id="PF06119">
    <property type="entry name" value="NIDO"/>
    <property type="match status" value="1"/>
</dbReference>
<name>A0A914ECL8_9BILA</name>
<evidence type="ECO:0000259" key="2">
    <source>
        <dbReference type="PROSITE" id="PS51220"/>
    </source>
</evidence>
<dbReference type="Proteomes" id="UP000887540">
    <property type="component" value="Unplaced"/>
</dbReference>
<reference evidence="4" key="1">
    <citation type="submission" date="2022-11" db="UniProtKB">
        <authorList>
            <consortium name="WormBaseParasite"/>
        </authorList>
    </citation>
    <scope>IDENTIFICATION</scope>
</reference>
<proteinExistence type="predicted"/>
<feature type="domain" description="NIDO" evidence="2">
    <location>
        <begin position="13"/>
        <end position="79"/>
    </location>
</feature>
<organism evidence="3 4">
    <name type="scientific">Acrobeloides nanus</name>
    <dbReference type="NCBI Taxonomy" id="290746"/>
    <lineage>
        <taxon>Eukaryota</taxon>
        <taxon>Metazoa</taxon>
        <taxon>Ecdysozoa</taxon>
        <taxon>Nematoda</taxon>
        <taxon>Chromadorea</taxon>
        <taxon>Rhabditida</taxon>
        <taxon>Tylenchina</taxon>
        <taxon>Cephalobomorpha</taxon>
        <taxon>Cephaloboidea</taxon>
        <taxon>Cephalobidae</taxon>
        <taxon>Acrobeloides</taxon>
    </lineage>
</organism>
<dbReference type="WBParaSite" id="ACRNAN_scaffold6860.g10783.t1">
    <property type="protein sequence ID" value="ACRNAN_scaffold6860.g10783.t1"/>
    <property type="gene ID" value="ACRNAN_scaffold6860.g10783"/>
</dbReference>
<evidence type="ECO:0000313" key="3">
    <source>
        <dbReference type="Proteomes" id="UP000887540"/>
    </source>
</evidence>
<protein>
    <submittedName>
        <fullName evidence="4">NIDO domain-containing protein</fullName>
    </submittedName>
</protein>
<dbReference type="AlphaFoldDB" id="A0A914ECL8"/>
<dbReference type="PROSITE" id="PS51220">
    <property type="entry name" value="NIDO"/>
    <property type="match status" value="1"/>
</dbReference>
<keyword evidence="3" id="KW-1185">Reference proteome</keyword>
<dbReference type="GO" id="GO:0007160">
    <property type="term" value="P:cell-matrix adhesion"/>
    <property type="evidence" value="ECO:0007669"/>
    <property type="project" value="InterPro"/>
</dbReference>
<dbReference type="InterPro" id="IPR003886">
    <property type="entry name" value="NIDO_dom"/>
</dbReference>
<evidence type="ECO:0000256" key="1">
    <source>
        <dbReference type="SAM" id="MobiDB-lite"/>
    </source>
</evidence>
<feature type="region of interest" description="Disordered" evidence="1">
    <location>
        <begin position="1"/>
        <end position="20"/>
    </location>
</feature>
<accession>A0A914ECL8</accession>
<evidence type="ECO:0000313" key="4">
    <source>
        <dbReference type="WBParaSite" id="ACRNAN_scaffold6860.g10783.t1"/>
    </source>
</evidence>
<sequence length="79" mass="9152">MQHHVNRGNFGRSDVDTRYTPDGTVWYRQSTSADDINRATVDISNAFPTSFCNIRMTWVFVATWYNVTFFGYDCNSPKT</sequence>